<feature type="non-terminal residue" evidence="1">
    <location>
        <position position="1"/>
    </location>
</feature>
<reference evidence="1" key="1">
    <citation type="journal article" date="2014" name="Front. Microbiol.">
        <title>High frequency of phylogenetically diverse reductive dehalogenase-homologous genes in deep subseafloor sedimentary metagenomes.</title>
        <authorList>
            <person name="Kawai M."/>
            <person name="Futagami T."/>
            <person name="Toyoda A."/>
            <person name="Takaki Y."/>
            <person name="Nishi S."/>
            <person name="Hori S."/>
            <person name="Arai W."/>
            <person name="Tsubouchi T."/>
            <person name="Morono Y."/>
            <person name="Uchiyama I."/>
            <person name="Ito T."/>
            <person name="Fujiyama A."/>
            <person name="Inagaki F."/>
            <person name="Takami H."/>
        </authorList>
    </citation>
    <scope>NUCLEOTIDE SEQUENCE</scope>
    <source>
        <strain evidence="1">Expedition CK06-06</strain>
    </source>
</reference>
<sequence>FTIISNETLDGSGNVVVKLLKKELDCRKNDITLLTSTIPFSTSEEFSEPYFKDLSGYFPENYYGTYHIVIDIFDDVNTDVFILTNVTVETSGYRGATSSDTEAWITKPDLSDTDDDGWSDSYEIFDRNEPTNPLAWDTDGDGIKDSIDLDPLHNIFIQVNFLKGSIHDLENWYVEQKNPPYLQMTVDFNFKGTKVAFASPQIACSQDLKSIIYWFLGIADSFEWRPRLNYYSTAMFDHSYTFDIEDDISEFHLNIKLWDEFIGQTDEYGDNLLISQTYTHNLKTAEVDKPVAISGSSGGNSFEAQIITRKLNHTNIIAIYDNSTIFNGHYNNHDRMHVIQLTITDTPSENSPFVHGSNAILIPNEILMNTELNFIIGNDTLQDSVLANAEFIT</sequence>
<accession>X0SU12</accession>
<dbReference type="EMBL" id="BARS01007529">
    <property type="protein sequence ID" value="GAF67305.1"/>
    <property type="molecule type" value="Genomic_DNA"/>
</dbReference>
<comment type="caution">
    <text evidence="1">The sequence shown here is derived from an EMBL/GenBank/DDBJ whole genome shotgun (WGS) entry which is preliminary data.</text>
</comment>
<evidence type="ECO:0000313" key="1">
    <source>
        <dbReference type="EMBL" id="GAF67305.1"/>
    </source>
</evidence>
<gene>
    <name evidence="1" type="ORF">S01H1_14467</name>
</gene>
<dbReference type="AlphaFoldDB" id="X0SU12"/>
<name>X0SU12_9ZZZZ</name>
<proteinExistence type="predicted"/>
<organism evidence="1">
    <name type="scientific">marine sediment metagenome</name>
    <dbReference type="NCBI Taxonomy" id="412755"/>
    <lineage>
        <taxon>unclassified sequences</taxon>
        <taxon>metagenomes</taxon>
        <taxon>ecological metagenomes</taxon>
    </lineage>
</organism>
<protein>
    <submittedName>
        <fullName evidence="1">Uncharacterized protein</fullName>
    </submittedName>
</protein>
<feature type="non-terminal residue" evidence="1">
    <location>
        <position position="393"/>
    </location>
</feature>